<dbReference type="InterPro" id="IPR001876">
    <property type="entry name" value="Znf_RanBP2"/>
</dbReference>
<dbReference type="SMART" id="SM00547">
    <property type="entry name" value="ZnF_RBZ"/>
    <property type="match status" value="2"/>
</dbReference>
<proteinExistence type="inferred from homology"/>
<evidence type="ECO:0000256" key="2">
    <source>
        <dbReference type="ARBA" id="ARBA00022448"/>
    </source>
</evidence>
<evidence type="ECO:0000256" key="1">
    <source>
        <dbReference type="ARBA" id="ARBA00009697"/>
    </source>
</evidence>
<evidence type="ECO:0000259" key="8">
    <source>
        <dbReference type="PROSITE" id="PS51495"/>
    </source>
</evidence>
<dbReference type="InterPro" id="IPR021648">
    <property type="entry name" value="GLUE_dom"/>
</dbReference>
<dbReference type="Pfam" id="PF11605">
    <property type="entry name" value="Vps36_ESCRT-II"/>
    <property type="match status" value="1"/>
</dbReference>
<dbReference type="SUPFAM" id="SSF90209">
    <property type="entry name" value="Ran binding protein zinc finger-like"/>
    <property type="match status" value="1"/>
</dbReference>
<dbReference type="InterPro" id="IPR036443">
    <property type="entry name" value="Znf_RanBP2_sf"/>
</dbReference>
<dbReference type="SUPFAM" id="SSF46785">
    <property type="entry name" value="Winged helix' DNA-binding domain"/>
    <property type="match status" value="2"/>
</dbReference>
<evidence type="ECO:0000256" key="4">
    <source>
        <dbReference type="ARBA" id="ARBA00022771"/>
    </source>
</evidence>
<keyword evidence="7" id="KW-0967">Endosome</keyword>
<dbReference type="Pfam" id="PF04157">
    <property type="entry name" value="EAP30"/>
    <property type="match status" value="1"/>
</dbReference>
<dbReference type="InParanoid" id="G8ZX33"/>
<dbReference type="eggNOG" id="KOG2760">
    <property type="taxonomic scope" value="Eukaryota"/>
</dbReference>
<keyword evidence="6 7" id="KW-0653">Protein transport</keyword>
<keyword evidence="3" id="KW-0479">Metal-binding</keyword>
<dbReference type="InterPro" id="IPR036388">
    <property type="entry name" value="WH-like_DNA-bd_sf"/>
</dbReference>
<dbReference type="GO" id="GO:0008270">
    <property type="term" value="F:zinc ion binding"/>
    <property type="evidence" value="ECO:0007669"/>
    <property type="project" value="UniProtKB-KW"/>
</dbReference>
<dbReference type="GeneID" id="11504337"/>
<dbReference type="SUPFAM" id="SSF50729">
    <property type="entry name" value="PH domain-like"/>
    <property type="match status" value="1"/>
</dbReference>
<dbReference type="GO" id="GO:1904669">
    <property type="term" value="P:ATP export"/>
    <property type="evidence" value="ECO:0007669"/>
    <property type="project" value="EnsemblFungi"/>
</dbReference>
<dbReference type="GO" id="GO:0045053">
    <property type="term" value="P:protein retention in Golgi apparatus"/>
    <property type="evidence" value="ECO:0007669"/>
    <property type="project" value="EnsemblFungi"/>
</dbReference>
<dbReference type="HOGENOM" id="CLU_015433_2_1_1"/>
<dbReference type="InterPro" id="IPR036390">
    <property type="entry name" value="WH_DNA-bd_sf"/>
</dbReference>
<name>G8ZX33_TORDE</name>
<evidence type="ECO:0000256" key="7">
    <source>
        <dbReference type="RuleBase" id="RU367095"/>
    </source>
</evidence>
<dbReference type="GO" id="GO:0032258">
    <property type="term" value="P:cytoplasm to vacuole targeting by the Cvt pathway"/>
    <property type="evidence" value="ECO:0007669"/>
    <property type="project" value="EnsemblFungi"/>
</dbReference>
<keyword evidence="2 7" id="KW-0813">Transport</keyword>
<dbReference type="STRING" id="1076872.G8ZX33"/>
<accession>G8ZX33</accession>
<dbReference type="Gene3D" id="1.10.10.10">
    <property type="entry name" value="Winged helix-like DNA-binding domain superfamily/Winged helix DNA-binding domain"/>
    <property type="match status" value="2"/>
</dbReference>
<comment type="similarity">
    <text evidence="1 7">Belongs to the VPS36 family.</text>
</comment>
<organism evidence="9 10">
    <name type="scientific">Torulaspora delbrueckii</name>
    <name type="common">Yeast</name>
    <name type="synonym">Candida colliculosa</name>
    <dbReference type="NCBI Taxonomy" id="4950"/>
    <lineage>
        <taxon>Eukaryota</taxon>
        <taxon>Fungi</taxon>
        <taxon>Dikarya</taxon>
        <taxon>Ascomycota</taxon>
        <taxon>Saccharomycotina</taxon>
        <taxon>Saccharomycetes</taxon>
        <taxon>Saccharomycetales</taxon>
        <taxon>Saccharomycetaceae</taxon>
        <taxon>Torulaspora</taxon>
    </lineage>
</organism>
<evidence type="ECO:0000256" key="5">
    <source>
        <dbReference type="ARBA" id="ARBA00022833"/>
    </source>
</evidence>
<dbReference type="FunCoup" id="G8ZX33">
    <property type="interactions" value="98"/>
</dbReference>
<dbReference type="GO" id="GO:0016236">
    <property type="term" value="P:macroautophagy"/>
    <property type="evidence" value="ECO:0007669"/>
    <property type="project" value="EnsemblFungi"/>
</dbReference>
<keyword evidence="10" id="KW-1185">Reference proteome</keyword>
<dbReference type="GO" id="GO:0032266">
    <property type="term" value="F:phosphatidylinositol-3-phosphate binding"/>
    <property type="evidence" value="ECO:0007669"/>
    <property type="project" value="UniProtKB-UniRule"/>
</dbReference>
<reference evidence="9 10" key="1">
    <citation type="journal article" date="2011" name="Proc. Natl. Acad. Sci. U.S.A.">
        <title>Evolutionary erosion of yeast sex chromosomes by mating-type switching accidents.</title>
        <authorList>
            <person name="Gordon J.L."/>
            <person name="Armisen D."/>
            <person name="Proux-Wera E."/>
            <person name="Oheigeartaigh S.S."/>
            <person name="Byrne K.P."/>
            <person name="Wolfe K.H."/>
        </authorList>
    </citation>
    <scope>NUCLEOTIDE SEQUENCE [LARGE SCALE GENOMIC DNA]</scope>
    <source>
        <strain evidence="10">ATCC 10662 / CBS 1146 / NBRC 0425 / NCYC 2629 / NRRL Y-866</strain>
    </source>
</reference>
<dbReference type="InterPro" id="IPR040608">
    <property type="entry name" value="Snf8/Vps36"/>
</dbReference>
<feature type="domain" description="GLUE N-terminal" evidence="8">
    <location>
        <begin position="7"/>
        <end position="269"/>
    </location>
</feature>
<dbReference type="CDD" id="cd13227">
    <property type="entry name" value="PH-GRAM-like_Vps36"/>
    <property type="match status" value="1"/>
</dbReference>
<dbReference type="InterPro" id="IPR031558">
    <property type="entry name" value="Vps36-NZF-N"/>
</dbReference>
<dbReference type="GO" id="GO:0031902">
    <property type="term" value="C:late endosome membrane"/>
    <property type="evidence" value="ECO:0007669"/>
    <property type="project" value="UniProtKB-UniRule"/>
</dbReference>
<evidence type="ECO:0000313" key="9">
    <source>
        <dbReference type="EMBL" id="CCE93177.1"/>
    </source>
</evidence>
<dbReference type="GO" id="GO:0043130">
    <property type="term" value="F:ubiquitin binding"/>
    <property type="evidence" value="ECO:0007669"/>
    <property type="project" value="UniProtKB-UniRule"/>
</dbReference>
<comment type="subunit">
    <text evidence="7">Component of the endosomal sorting complex required for transport II (ESCRT-II).</text>
</comment>
<dbReference type="Pfam" id="PF16988">
    <property type="entry name" value="Vps36-NZF-N"/>
    <property type="match status" value="1"/>
</dbReference>
<dbReference type="AlphaFoldDB" id="G8ZX33"/>
<dbReference type="InterPro" id="IPR011993">
    <property type="entry name" value="PH-like_dom_sf"/>
</dbReference>
<dbReference type="Gene3D" id="2.30.29.30">
    <property type="entry name" value="Pleckstrin-homology domain (PH domain)/Phosphotyrosine-binding domain (PTB)"/>
    <property type="match status" value="1"/>
</dbReference>
<keyword evidence="7" id="KW-0963">Cytoplasm</keyword>
<dbReference type="EMBL" id="HE616747">
    <property type="protein sequence ID" value="CCE93177.1"/>
    <property type="molecule type" value="Genomic_DNA"/>
</dbReference>
<dbReference type="Proteomes" id="UP000005627">
    <property type="component" value="Chromosome 6"/>
</dbReference>
<evidence type="ECO:0000256" key="6">
    <source>
        <dbReference type="ARBA" id="ARBA00022927"/>
    </source>
</evidence>
<dbReference type="Gene3D" id="2.30.30.380">
    <property type="entry name" value="Zn-finger domain of Sec23/24"/>
    <property type="match status" value="1"/>
</dbReference>
<dbReference type="PROSITE" id="PS51495">
    <property type="entry name" value="GLUE"/>
    <property type="match status" value="1"/>
</dbReference>
<dbReference type="GO" id="GO:0043328">
    <property type="term" value="P:protein transport to vacuole involved in ubiquitin-dependent protein catabolic process via the multivesicular body sorting pathway"/>
    <property type="evidence" value="ECO:0007669"/>
    <property type="project" value="UniProtKB-UniRule"/>
</dbReference>
<dbReference type="PANTHER" id="PTHR13128:SF12">
    <property type="entry name" value="VACUOLAR PROTEIN-SORTING-ASSOCIATED PROTEIN 36"/>
    <property type="match status" value="1"/>
</dbReference>
<dbReference type="OrthoDB" id="271448at2759"/>
<keyword evidence="4" id="KW-0863">Zinc-finger</keyword>
<dbReference type="GO" id="GO:0000814">
    <property type="term" value="C:ESCRT II complex"/>
    <property type="evidence" value="ECO:0007669"/>
    <property type="project" value="UniProtKB-UniRule"/>
</dbReference>
<dbReference type="KEGG" id="tdl:TDEL_0F03660"/>
<dbReference type="GO" id="GO:0000122">
    <property type="term" value="P:negative regulation of transcription by RNA polymerase II"/>
    <property type="evidence" value="ECO:0007669"/>
    <property type="project" value="EnsemblFungi"/>
</dbReference>
<dbReference type="PANTHER" id="PTHR13128">
    <property type="entry name" value="VACUOLAR PROTEIN-SORTING-ASSOCIATED PROTEIN 36"/>
    <property type="match status" value="1"/>
</dbReference>
<evidence type="ECO:0000256" key="3">
    <source>
        <dbReference type="ARBA" id="ARBA00022723"/>
    </source>
</evidence>
<protein>
    <recommendedName>
        <fullName evidence="7">Vacuolar protein-sorting-associated protein 36</fullName>
    </recommendedName>
    <alternativeName>
        <fullName evidence="7">ESCRT-II complex subunit VPS36</fullName>
    </alternativeName>
</protein>
<comment type="function">
    <text evidence="7">Component of the ESCRT-II complex (endosomal sorting complex required for transport II), which is required for multivesicular body (MVB) formation and sorting of endosomal cargo proteins into MVBs.</text>
</comment>
<keyword evidence="5" id="KW-0862">Zinc</keyword>
<gene>
    <name evidence="9" type="primary">TDEL0F03660</name>
    <name evidence="9" type="ORF">TDEL_0F03660</name>
</gene>
<dbReference type="RefSeq" id="XP_003682388.1">
    <property type="nucleotide sequence ID" value="XM_003682340.1"/>
</dbReference>
<sequence length="533" mass="60219">MDCWHFVEVTASGQPILRENEKDILIDQMVGLYHNKSKVLNRQKGRIFLTSQRIIYVDDLQPTKNSICLELDDIESLEYSSKFLKRSARLILFLKSGQTRTSEDTNIENVTSSWVCAICMMTNETRGIFSEETDPKPICVNCGIPADYEMTKNSINVSSNFKQQSANAKKDAVAQENACPACTFVNHPEISNCEICGTRIPNASIRKQHCNSASAFKDSRVHLELEHPDSGQSTNFVQVSFRKSDGLLFGQATEKAIEDLKKAETIQIYNKNLVSVNGVPVNDNEHTKSLPFLETKLSKIGIAGLEDSRETQLLRNDILFSSALTDLNKLMSLVNDIETLYTGHKVKLMGEQAQKPLLIIDREKFCNKSSFLDEIAREIYEFAVSEFKDNKEHLGYGMLTLVDLYAMYNKSMRIGTGLISPEEMRQACERFELLNLQDLKLIRINGRVLCLASKDSFAFLKEKILELTGSQKGCDLLQLTQLLNEGTSSSWTIGILTEVLQDTVEKGELVIDEQVSGIFYHRNVYWPIEQSVK</sequence>
<evidence type="ECO:0000313" key="10">
    <source>
        <dbReference type="Proteomes" id="UP000005627"/>
    </source>
</evidence>
<dbReference type="InterPro" id="IPR037855">
    <property type="entry name" value="Vps36"/>
</dbReference>
<comment type="subcellular location">
    <subcellularLocation>
        <location evidence="7">Cytoplasm</location>
    </subcellularLocation>
    <subcellularLocation>
        <location evidence="7">Endosome</location>
    </subcellularLocation>
</comment>